<dbReference type="STRING" id="203124.Tery_4449"/>
<keyword evidence="5 9" id="KW-1133">Transmembrane helix</keyword>
<evidence type="ECO:0000256" key="9">
    <source>
        <dbReference type="SAM" id="Phobius"/>
    </source>
</evidence>
<reference evidence="10" key="1">
    <citation type="submission" date="2006-06" db="EMBL/GenBank/DDBJ databases">
        <title>Complete sequence of Trichodesmium erythraeum IMS101.</title>
        <authorList>
            <consortium name="US DOE Joint Genome Institute"/>
            <person name="Copeland A."/>
            <person name="Lucas S."/>
            <person name="Lapidus A."/>
            <person name="Barry K."/>
            <person name="Detter J.C."/>
            <person name="Glavina del Rio T."/>
            <person name="Hammon N."/>
            <person name="Israni S."/>
            <person name="Dalin E."/>
            <person name="Tice H."/>
            <person name="Pitluck S."/>
            <person name="Kiss H."/>
            <person name="Munk A.C."/>
            <person name="Brettin T."/>
            <person name="Bruce D."/>
            <person name="Han C."/>
            <person name="Tapia R."/>
            <person name="Gilna P."/>
            <person name="Schmutz J."/>
            <person name="Larimer F."/>
            <person name="Land M."/>
            <person name="Hauser L."/>
            <person name="Kyrpides N."/>
            <person name="Kim E."/>
            <person name="Richardson P."/>
        </authorList>
    </citation>
    <scope>NUCLEOTIDE SEQUENCE [LARGE SCALE GENOMIC DNA]</scope>
    <source>
        <strain evidence="10">IMS101</strain>
    </source>
</reference>
<evidence type="ECO:0000256" key="2">
    <source>
        <dbReference type="ARBA" id="ARBA00005811"/>
    </source>
</evidence>
<evidence type="ECO:0000256" key="5">
    <source>
        <dbReference type="ARBA" id="ARBA00022989"/>
    </source>
</evidence>
<dbReference type="HOGENOM" id="CLU_085305_3_2_3"/>
<organism evidence="10">
    <name type="scientific">Trichodesmium erythraeum (strain IMS101)</name>
    <dbReference type="NCBI Taxonomy" id="203124"/>
    <lineage>
        <taxon>Bacteria</taxon>
        <taxon>Bacillati</taxon>
        <taxon>Cyanobacteriota</taxon>
        <taxon>Cyanophyceae</taxon>
        <taxon>Oscillatoriophycideae</taxon>
        <taxon>Oscillatoriales</taxon>
        <taxon>Microcoleaceae</taxon>
        <taxon>Trichodesmium</taxon>
    </lineage>
</organism>
<dbReference type="GO" id="GO:0005886">
    <property type="term" value="C:plasma membrane"/>
    <property type="evidence" value="ECO:0007669"/>
    <property type="project" value="UniProtKB-SubCell"/>
</dbReference>
<sequence>MTIISPRYLNLKIMKLNQESISEEIRIELIPLIDVIFCILTFFLLAALQLTRQQAINVNLPKATTGKPQSQDMLLVSLDEVGKTFIDKQPVSTIELEKFVRRYNKLSPRGVVVLYAPKEAKYNDVVQVLDLLREVGGDRVALATLPGSPQTGAGNTSENPVTPFQEDNKNNPTGTTDADNTSDNLVTPSFPGRTVDPNKYKLPKAPE</sequence>
<keyword evidence="7" id="KW-0813">Transport</keyword>
<dbReference type="eggNOG" id="COG0848">
    <property type="taxonomic scope" value="Bacteria"/>
</dbReference>
<dbReference type="InterPro" id="IPR003400">
    <property type="entry name" value="ExbD"/>
</dbReference>
<evidence type="ECO:0000256" key="1">
    <source>
        <dbReference type="ARBA" id="ARBA00004162"/>
    </source>
</evidence>
<evidence type="ECO:0000256" key="6">
    <source>
        <dbReference type="ARBA" id="ARBA00023136"/>
    </source>
</evidence>
<gene>
    <name evidence="10" type="ordered locus">Tery_4449</name>
</gene>
<dbReference type="PANTHER" id="PTHR30558:SF3">
    <property type="entry name" value="BIOPOLYMER TRANSPORT PROTEIN EXBD-RELATED"/>
    <property type="match status" value="1"/>
</dbReference>
<dbReference type="GO" id="GO:0015031">
    <property type="term" value="P:protein transport"/>
    <property type="evidence" value="ECO:0007669"/>
    <property type="project" value="UniProtKB-KW"/>
</dbReference>
<dbReference type="Pfam" id="PF02472">
    <property type="entry name" value="ExbD"/>
    <property type="match status" value="1"/>
</dbReference>
<evidence type="ECO:0000256" key="4">
    <source>
        <dbReference type="ARBA" id="ARBA00022692"/>
    </source>
</evidence>
<evidence type="ECO:0000256" key="8">
    <source>
        <dbReference type="SAM" id="MobiDB-lite"/>
    </source>
</evidence>
<name>Q10WD8_TRIEI</name>
<feature type="transmembrane region" description="Helical" evidence="9">
    <location>
        <begin position="29"/>
        <end position="48"/>
    </location>
</feature>
<protein>
    <submittedName>
        <fullName evidence="10">Biopolymer transport protein ExbD/TolR</fullName>
    </submittedName>
</protein>
<feature type="region of interest" description="Disordered" evidence="8">
    <location>
        <begin position="143"/>
        <end position="207"/>
    </location>
</feature>
<keyword evidence="6 9" id="KW-0472">Membrane</keyword>
<keyword evidence="4 7" id="KW-0812">Transmembrane</keyword>
<evidence type="ECO:0000256" key="7">
    <source>
        <dbReference type="RuleBase" id="RU003879"/>
    </source>
</evidence>
<dbReference type="AlphaFoldDB" id="Q10WD8"/>
<feature type="compositionally biased region" description="Polar residues" evidence="8">
    <location>
        <begin position="147"/>
        <end position="162"/>
    </location>
</feature>
<keyword evidence="7" id="KW-0653">Protein transport</keyword>
<dbReference type="EMBL" id="CP000393">
    <property type="protein sequence ID" value="ABG53436.1"/>
    <property type="molecule type" value="Genomic_DNA"/>
</dbReference>
<comment type="similarity">
    <text evidence="2 7">Belongs to the ExbD/TolR family.</text>
</comment>
<dbReference type="PANTHER" id="PTHR30558">
    <property type="entry name" value="EXBD MEMBRANE COMPONENT OF PMF-DRIVEN MACROMOLECULE IMPORT SYSTEM"/>
    <property type="match status" value="1"/>
</dbReference>
<dbReference type="KEGG" id="ter:Tery_4449"/>
<proteinExistence type="inferred from homology"/>
<accession>Q10WD8</accession>
<dbReference type="GO" id="GO:0022857">
    <property type="term" value="F:transmembrane transporter activity"/>
    <property type="evidence" value="ECO:0007669"/>
    <property type="project" value="InterPro"/>
</dbReference>
<keyword evidence="3" id="KW-1003">Cell membrane</keyword>
<feature type="compositionally biased region" description="Polar residues" evidence="8">
    <location>
        <begin position="170"/>
        <end position="187"/>
    </location>
</feature>
<evidence type="ECO:0000313" key="10">
    <source>
        <dbReference type="EMBL" id="ABG53436.1"/>
    </source>
</evidence>
<comment type="subcellular location">
    <subcellularLocation>
        <location evidence="1">Cell membrane</location>
        <topology evidence="1">Single-pass membrane protein</topology>
    </subcellularLocation>
    <subcellularLocation>
        <location evidence="7">Cell membrane</location>
        <topology evidence="7">Single-pass type II membrane protein</topology>
    </subcellularLocation>
</comment>
<evidence type="ECO:0000256" key="3">
    <source>
        <dbReference type="ARBA" id="ARBA00022475"/>
    </source>
</evidence>
<dbReference type="Gene3D" id="3.30.420.270">
    <property type="match status" value="1"/>
</dbReference>
<feature type="compositionally biased region" description="Basic and acidic residues" evidence="8">
    <location>
        <begin position="196"/>
        <end position="207"/>
    </location>
</feature>